<dbReference type="RefSeq" id="WP_066823620.1">
    <property type="nucleotide sequence ID" value="NZ_LTBA01000007.1"/>
</dbReference>
<dbReference type="PATRIC" id="fig|1121338.3.peg.1091"/>
<sequence length="1353" mass="159252">MENRWIANKFGLINFWYYDIEEFPLEDGKLLFRGSNGSGKSVTMQSFVPLLLDGNKSPERLDPFGTKSRKMENYLLDENTDEKTAYLYIEFKRRKTDNYLTIGMGMKAVKNRPLNSWYFIITDGRRINKDLFLYRNAGNNIPLTKKQLQNEIGNGGVFTEYQREYMKKVNEYLFGFDDVDRYEELINLLIQLRSPKLSKDFKPTEIYKILTQSLRLISEEDLRPMSESMENMDGLQSSLEELKNALSATRNIKYHYDRYNKCCLYEKALNFKKKNDEVLQLTKEIEESKEKLENNINQIKNVKENIKRHKTQLHEAEIMYDKLRENDALRVKEELLKLEKEVRELKIDIEKKENELQNKKISEREKEYTIKKLEDEYDIIVQDIENILDELYEIADEFLFKDGFMLKEDMMNDLKGYDIKYIKICLNKYSEKIRKAIKVLKKYEYYKAKYDEVLENKESIEKEFEDAKNDIAKREEILLNTREDLKVNYVKWNDENTILKLTDEEKKELISAIDSTEDTFSLGDLNKVVKETYNNIKNKFNIAIEKKDSNITDIEKDIDNLKSEIEELKRAKEVEPPRCDGSINNRQELMKRGIPFTVFYKAIDFKKDVPEDIRIALESAFVDMGIIDAVIVDEKYKDEVMSFTEGAYDRYIFANGNIMKHNITNYFDVDKDGLNGVAFETVDNILQGIFLVEDSMAFVDEKGNYSIGIIKGKASTDYTLKYIGASSRKKHRERIINEKLNDIEKLLKDIKELELEKLEIENKIGILDDEMGKEPSSIDLREALKMIYECESKVKELHEKLIRENEALFNISEEFKECKKNVIEITDGMELDVSLEEYEEANERANDYRNLLTELTIKQGNIRGIHDRIESIRESLEDIREVIDSLYYDITSYKNKCDNKNEEINSLKDVLKNTDIEQIEAEIERCIEIKSEYPNIINNLSKNEGELEQAILNINKTIDDKNNKLLRENHICKIKKDIFMEEYSLGYVLPVEDSQNDAMKILKKVIAAYDLREDKDREVYSRAVIDSLSKNRSELREFYIKVDDIFVKNNMEDESLREIYKGVERIDINCKFRGKDISFYELPSMIEKDIEEMKILISNKERAIFEEILMNTISTKIKSKIYLSKVWVDKINDLMESMNTSSSLKLSLRWVPKKAESEGQLNIAELLEIMERGAAANDDDMKKLALHFGNKVKEAIRNCEQNGEARNYYTIIKEVLDYRKWYEFKLYFTKKGERKKELTNNAFFQFSGGEKAMSMYVPLFSAVYARYDNANKDCPKIISMDEAFAGVDENNIRDMFKLLKKLDLDYVLNSQILWGDYDTVDNLSICELIREENDDVVTVIRYRWNGIEKQCLV</sequence>
<proteinExistence type="predicted"/>
<dbReference type="STRING" id="1121338.CLTEP_10600"/>
<dbReference type="InterPro" id="IPR013496">
    <property type="entry name" value="CHP02680"/>
</dbReference>
<gene>
    <name evidence="2" type="primary">smc_3</name>
    <name evidence="2" type="ORF">CLTEP_10600</name>
</gene>
<feature type="coiled-coil region" evidence="1">
    <location>
        <begin position="544"/>
        <end position="574"/>
    </location>
</feature>
<evidence type="ECO:0000256" key="1">
    <source>
        <dbReference type="SAM" id="Coils"/>
    </source>
</evidence>
<evidence type="ECO:0000313" key="2">
    <source>
        <dbReference type="EMBL" id="KYH35067.1"/>
    </source>
</evidence>
<dbReference type="SUPFAM" id="SSF52540">
    <property type="entry name" value="P-loop containing nucleoside triphosphate hydrolases"/>
    <property type="match status" value="1"/>
</dbReference>
<dbReference type="Gene3D" id="3.40.50.300">
    <property type="entry name" value="P-loop containing nucleotide triphosphate hydrolases"/>
    <property type="match status" value="1"/>
</dbReference>
<feature type="coiled-coil region" evidence="1">
    <location>
        <begin position="831"/>
        <end position="858"/>
    </location>
</feature>
<dbReference type="EMBL" id="LTBA01000007">
    <property type="protein sequence ID" value="KYH35067.1"/>
    <property type="molecule type" value="Genomic_DNA"/>
</dbReference>
<accession>A0A151B5Z9</accession>
<keyword evidence="3" id="KW-1185">Reference proteome</keyword>
<evidence type="ECO:0000313" key="3">
    <source>
        <dbReference type="Proteomes" id="UP000075531"/>
    </source>
</evidence>
<comment type="caution">
    <text evidence="2">The sequence shown here is derived from an EMBL/GenBank/DDBJ whole genome shotgun (WGS) entry which is preliminary data.</text>
</comment>
<protein>
    <submittedName>
        <fullName evidence="2">Chromosome partition protein Smc</fullName>
    </submittedName>
</protein>
<dbReference type="Pfam" id="PF13558">
    <property type="entry name" value="SbcC_Walker_B"/>
    <property type="match status" value="1"/>
</dbReference>
<feature type="coiled-coil region" evidence="1">
    <location>
        <begin position="443"/>
        <end position="477"/>
    </location>
</feature>
<dbReference type="NCBIfam" id="TIGR02680">
    <property type="entry name" value="TIGR02680 family protein"/>
    <property type="match status" value="1"/>
</dbReference>
<organism evidence="2 3">
    <name type="scientific">Clostridium tepidiprofundi DSM 19306</name>
    <dbReference type="NCBI Taxonomy" id="1121338"/>
    <lineage>
        <taxon>Bacteria</taxon>
        <taxon>Bacillati</taxon>
        <taxon>Bacillota</taxon>
        <taxon>Clostridia</taxon>
        <taxon>Eubacteriales</taxon>
        <taxon>Clostridiaceae</taxon>
        <taxon>Clostridium</taxon>
    </lineage>
</organism>
<keyword evidence="1" id="KW-0175">Coiled coil</keyword>
<feature type="coiled-coil region" evidence="1">
    <location>
        <begin position="890"/>
        <end position="917"/>
    </location>
</feature>
<feature type="coiled-coil region" evidence="1">
    <location>
        <begin position="736"/>
        <end position="770"/>
    </location>
</feature>
<dbReference type="InterPro" id="IPR027417">
    <property type="entry name" value="P-loop_NTPase"/>
</dbReference>
<dbReference type="Proteomes" id="UP000075531">
    <property type="component" value="Unassembled WGS sequence"/>
</dbReference>
<feature type="coiled-coil region" evidence="1">
    <location>
        <begin position="225"/>
        <end position="390"/>
    </location>
</feature>
<name>A0A151B5Z9_9CLOT</name>
<reference evidence="2 3" key="1">
    <citation type="submission" date="2016-02" db="EMBL/GenBank/DDBJ databases">
        <title>Genome sequence of Clostridium tepidiprofundi DSM 19306.</title>
        <authorList>
            <person name="Poehlein A."/>
            <person name="Daniel R."/>
        </authorList>
    </citation>
    <scope>NUCLEOTIDE SEQUENCE [LARGE SCALE GENOMIC DNA]</scope>
    <source>
        <strain evidence="2 3">DSM 19306</strain>
    </source>
</reference>